<keyword evidence="1" id="KW-0732">Signal</keyword>
<dbReference type="Pfam" id="PF13416">
    <property type="entry name" value="SBP_bac_8"/>
    <property type="match status" value="1"/>
</dbReference>
<organism evidence="2 3">
    <name type="scientific">Micromonospora sediminicola</name>
    <dbReference type="NCBI Taxonomy" id="946078"/>
    <lineage>
        <taxon>Bacteria</taxon>
        <taxon>Bacillati</taxon>
        <taxon>Actinomycetota</taxon>
        <taxon>Actinomycetes</taxon>
        <taxon>Micromonosporales</taxon>
        <taxon>Micromonosporaceae</taxon>
        <taxon>Micromonospora</taxon>
    </lineage>
</organism>
<reference evidence="3" key="1">
    <citation type="submission" date="2016-06" db="EMBL/GenBank/DDBJ databases">
        <authorList>
            <person name="Varghese N."/>
            <person name="Submissions Spin"/>
        </authorList>
    </citation>
    <scope>NUCLEOTIDE SEQUENCE [LARGE SCALE GENOMIC DNA]</scope>
    <source>
        <strain evidence="3">DSM 45794</strain>
    </source>
</reference>
<sequence>MAPWRTPPRRGAVGMRLAAGLVAAALAATASGCGGGDGGSGGKTTLTVAVFSDFGYEPLVKEYMTAHPDIEVKIRKAEFDPHHKQLATRLAAGAGAADVEAVEEGFLPQFRQSKDKFVNLADYGAADLKSQWLPWKWEQGVADGGAFVMGLGTDMGGLALCYRADLFKAAGLPTDRNEVSKLYTSWDDYFAVGQRFVASGSKAKWFDSAGNVYSAMINQLPYGYFDPSDQYVGDTNPQIKDTFAKVATAAGGKGMSAQLDPFSQQWNVGFKQGTFATLPCPSWMLGLIKDGSGPANAGKWDIAKVPGSGGNWGGSFLTIPKQGKHPKEAYELAKFLTSPESETKIFQSVGSLPSQPGPLKDPAVLDFRNEYFNNAPVGEIFARSGETLRPNYRGTRDGDVRPVFGRALARVEQGKQSPDAAWQAALGEARKTLG</sequence>
<proteinExistence type="predicted"/>
<evidence type="ECO:0000313" key="3">
    <source>
        <dbReference type="Proteomes" id="UP000199558"/>
    </source>
</evidence>
<feature type="chain" id="PRO_5008384022" evidence="1">
    <location>
        <begin position="28"/>
        <end position="434"/>
    </location>
</feature>
<dbReference type="InterPro" id="IPR006059">
    <property type="entry name" value="SBP"/>
</dbReference>
<evidence type="ECO:0000313" key="2">
    <source>
        <dbReference type="EMBL" id="SBT65869.1"/>
    </source>
</evidence>
<dbReference type="PANTHER" id="PTHR43649">
    <property type="entry name" value="ARABINOSE-BINDING PROTEIN-RELATED"/>
    <property type="match status" value="1"/>
</dbReference>
<feature type="signal peptide" evidence="1">
    <location>
        <begin position="1"/>
        <end position="27"/>
    </location>
</feature>
<keyword evidence="3" id="KW-1185">Reference proteome</keyword>
<dbReference type="AlphaFoldDB" id="A0A1A9BA69"/>
<name>A0A1A9BA69_9ACTN</name>
<dbReference type="EMBL" id="FLRH01000003">
    <property type="protein sequence ID" value="SBT65869.1"/>
    <property type="molecule type" value="Genomic_DNA"/>
</dbReference>
<accession>A0A1A9BA69</accession>
<gene>
    <name evidence="2" type="ORF">GA0070622_2883</name>
</gene>
<dbReference type="SUPFAM" id="SSF53850">
    <property type="entry name" value="Periplasmic binding protein-like II"/>
    <property type="match status" value="1"/>
</dbReference>
<protein>
    <submittedName>
        <fullName evidence="2">Cellobiose-binding protein</fullName>
    </submittedName>
</protein>
<dbReference type="InterPro" id="IPR050490">
    <property type="entry name" value="Bact_solute-bd_prot1"/>
</dbReference>
<evidence type="ECO:0000256" key="1">
    <source>
        <dbReference type="SAM" id="SignalP"/>
    </source>
</evidence>
<dbReference type="PANTHER" id="PTHR43649:SF32">
    <property type="entry name" value="SUGAR BINDING SECRETED PROTEIN"/>
    <property type="match status" value="1"/>
</dbReference>
<dbReference type="STRING" id="946078.GA0070622_2883"/>
<dbReference type="PROSITE" id="PS51257">
    <property type="entry name" value="PROKAR_LIPOPROTEIN"/>
    <property type="match status" value="1"/>
</dbReference>
<dbReference type="Gene3D" id="3.40.190.10">
    <property type="entry name" value="Periplasmic binding protein-like II"/>
    <property type="match status" value="1"/>
</dbReference>
<dbReference type="Proteomes" id="UP000199558">
    <property type="component" value="Unassembled WGS sequence"/>
</dbReference>